<dbReference type="EC" id="3.1.4.53" evidence="1"/>
<evidence type="ECO:0000256" key="1">
    <source>
        <dbReference type="ARBA" id="ARBA00012276"/>
    </source>
</evidence>
<accession>A0A183P1C2</accession>
<evidence type="ECO:0000313" key="6">
    <source>
        <dbReference type="Proteomes" id="UP000269396"/>
    </source>
</evidence>
<feature type="compositionally biased region" description="Low complexity" evidence="4">
    <location>
        <begin position="155"/>
        <end position="164"/>
    </location>
</feature>
<keyword evidence="2" id="KW-0378">Hydrolase</keyword>
<reference evidence="5 6" key="1">
    <citation type="submission" date="2018-11" db="EMBL/GenBank/DDBJ databases">
        <authorList>
            <consortium name="Pathogen Informatics"/>
        </authorList>
    </citation>
    <scope>NUCLEOTIDE SEQUENCE [LARGE SCALE GENOMIC DNA]</scope>
    <source>
        <strain>Denwood</strain>
        <strain evidence="6">Zambia</strain>
    </source>
</reference>
<evidence type="ECO:0000256" key="4">
    <source>
        <dbReference type="SAM" id="MobiDB-lite"/>
    </source>
</evidence>
<keyword evidence="6" id="KW-1185">Reference proteome</keyword>
<proteinExistence type="predicted"/>
<feature type="region of interest" description="Disordered" evidence="4">
    <location>
        <begin position="155"/>
        <end position="207"/>
    </location>
</feature>
<evidence type="ECO:0000256" key="3">
    <source>
        <dbReference type="ARBA" id="ARBA00023149"/>
    </source>
</evidence>
<evidence type="ECO:0000256" key="2">
    <source>
        <dbReference type="ARBA" id="ARBA00022801"/>
    </source>
</evidence>
<feature type="non-terminal residue" evidence="5">
    <location>
        <position position="233"/>
    </location>
</feature>
<evidence type="ECO:0000313" key="5">
    <source>
        <dbReference type="EMBL" id="VDP43272.1"/>
    </source>
</evidence>
<dbReference type="GO" id="GO:0004115">
    <property type="term" value="F:3',5'-cyclic-AMP phosphodiesterase activity"/>
    <property type="evidence" value="ECO:0007669"/>
    <property type="project" value="UniProtKB-EC"/>
</dbReference>
<dbReference type="InterPro" id="IPR040844">
    <property type="entry name" value="PDE4_UCR"/>
</dbReference>
<dbReference type="Proteomes" id="UP000269396">
    <property type="component" value="Unassembled WGS sequence"/>
</dbReference>
<organism evidence="5 6">
    <name type="scientific">Schistosoma mattheei</name>
    <dbReference type="NCBI Taxonomy" id="31246"/>
    <lineage>
        <taxon>Eukaryota</taxon>
        <taxon>Metazoa</taxon>
        <taxon>Spiralia</taxon>
        <taxon>Lophotrochozoa</taxon>
        <taxon>Platyhelminthes</taxon>
        <taxon>Trematoda</taxon>
        <taxon>Digenea</taxon>
        <taxon>Strigeidida</taxon>
        <taxon>Schistosomatoidea</taxon>
        <taxon>Schistosomatidae</taxon>
        <taxon>Schistosoma</taxon>
    </lineage>
</organism>
<name>A0A183P1C2_9TREM</name>
<gene>
    <name evidence="5" type="ORF">SMTD_LOCUS8158</name>
</gene>
<dbReference type="EMBL" id="UZAL01028725">
    <property type="protein sequence ID" value="VDP43272.1"/>
    <property type="molecule type" value="Genomic_DNA"/>
</dbReference>
<protein>
    <recommendedName>
        <fullName evidence="1">3',5'-cyclic-AMP phosphodiesterase</fullName>
        <ecNumber evidence="1">3.1.4.53</ecNumber>
    </recommendedName>
</protein>
<dbReference type="Pfam" id="PF18100">
    <property type="entry name" value="PDE4_UCR"/>
    <property type="match status" value="1"/>
</dbReference>
<keyword evidence="3" id="KW-0114">cAMP</keyword>
<dbReference type="STRING" id="31246.A0A183P1C2"/>
<sequence length="233" mass="25312">MLNKELSQFADAGQSGKQISEYICSTFLDSKENDPLTTTNHPSMISHNNTHGIMSNSMNKDIIINNHDNLSEVNTYKPLDSIKNSESTAATTTTTLTNITDGDTMIAVTSDNNSSNIPSTIKSTTATMGSTIMSKSLSKLSSSLSTLSLKMNSNVNINENTNSNDNDDDNNNNIMIKSSGNSHITMSIHSSGTSPPPPPQSHQHHSEYDKIHCSQTQIVPYVMNSTDPKKLED</sequence>
<dbReference type="AlphaFoldDB" id="A0A183P1C2"/>